<dbReference type="PRINTS" id="PR00068">
    <property type="entry name" value="CUZNDISMTASE"/>
</dbReference>
<reference evidence="2" key="1">
    <citation type="submission" date="2010-02" db="EMBL/GenBank/DDBJ databases">
        <title>Sequencing and annotation of the Blastocystis hominis genome.</title>
        <authorList>
            <person name="Wincker P."/>
        </authorList>
    </citation>
    <scope>NUCLEOTIDE SEQUENCE</scope>
    <source>
        <strain evidence="2">Singapore isolate B</strain>
    </source>
</reference>
<dbReference type="RefSeq" id="XP_012894677.1">
    <property type="nucleotide sequence ID" value="XM_013039223.1"/>
</dbReference>
<dbReference type="InterPro" id="IPR001424">
    <property type="entry name" value="SOD_Cu_Zn_dom"/>
</dbReference>
<sequence>MAKVICYIVGNDISGTVTLTQETPFSNTIIDGTIKGLPKGKHGISINTFGDLTDGFRRCGSPHFNPFGKRHGSPNSDERHVGSLGNISSDGYIATFHIEDSLVQVMGPFSVIGRSIIVYENEDDLGLGSNRDSSINGNVGKAIAGGVIGIAAF</sequence>
<organism evidence="2">
    <name type="scientific">Blastocystis hominis</name>
    <dbReference type="NCBI Taxonomy" id="12968"/>
    <lineage>
        <taxon>Eukaryota</taxon>
        <taxon>Sar</taxon>
        <taxon>Stramenopiles</taxon>
        <taxon>Bigyra</taxon>
        <taxon>Opalozoa</taxon>
        <taxon>Opalinata</taxon>
        <taxon>Blastocystidae</taxon>
        <taxon>Blastocystis</taxon>
    </lineage>
</organism>
<dbReference type="EMBL" id="FN668639">
    <property type="protein sequence ID" value="CBK20629.2"/>
    <property type="molecule type" value="Genomic_DNA"/>
</dbReference>
<dbReference type="GeneID" id="24918216"/>
<evidence type="ECO:0000259" key="1">
    <source>
        <dbReference type="Pfam" id="PF00080"/>
    </source>
</evidence>
<dbReference type="CDD" id="cd00305">
    <property type="entry name" value="Cu-Zn_Superoxide_Dismutase"/>
    <property type="match status" value="1"/>
</dbReference>
<gene>
    <name evidence="2" type="ORF">GSBLH_T00000929001</name>
</gene>
<dbReference type="Proteomes" id="UP000008312">
    <property type="component" value="Unassembled WGS sequence"/>
</dbReference>
<dbReference type="SUPFAM" id="SSF49329">
    <property type="entry name" value="Cu,Zn superoxide dismutase-like"/>
    <property type="match status" value="1"/>
</dbReference>
<dbReference type="InterPro" id="IPR024134">
    <property type="entry name" value="SOD_Cu/Zn_/chaperone"/>
</dbReference>
<dbReference type="OMA" id="IVAHEGC"/>
<name>D8LYH4_BLAHO</name>
<dbReference type="Gene3D" id="2.60.40.200">
    <property type="entry name" value="Superoxide dismutase, copper/zinc binding domain"/>
    <property type="match status" value="1"/>
</dbReference>
<evidence type="ECO:0000313" key="3">
    <source>
        <dbReference type="Proteomes" id="UP000008312"/>
    </source>
</evidence>
<evidence type="ECO:0000313" key="2">
    <source>
        <dbReference type="EMBL" id="CBK20629.2"/>
    </source>
</evidence>
<dbReference type="OrthoDB" id="2015551at2759"/>
<dbReference type="GO" id="GO:0005507">
    <property type="term" value="F:copper ion binding"/>
    <property type="evidence" value="ECO:0007669"/>
    <property type="project" value="InterPro"/>
</dbReference>
<proteinExistence type="predicted"/>
<dbReference type="InterPro" id="IPR036423">
    <property type="entry name" value="SOD-like_Cu/Zn_dom_sf"/>
</dbReference>
<dbReference type="Pfam" id="PF00080">
    <property type="entry name" value="Sod_Cu"/>
    <property type="match status" value="1"/>
</dbReference>
<dbReference type="InParanoid" id="D8LYH4"/>
<dbReference type="AlphaFoldDB" id="D8LYH4"/>
<feature type="domain" description="Superoxide dismutase copper/zinc binding" evidence="1">
    <location>
        <begin position="13"/>
        <end position="148"/>
    </location>
</feature>
<keyword evidence="3" id="KW-1185">Reference proteome</keyword>
<dbReference type="GO" id="GO:0006801">
    <property type="term" value="P:superoxide metabolic process"/>
    <property type="evidence" value="ECO:0007669"/>
    <property type="project" value="InterPro"/>
</dbReference>
<accession>D8LYH4</accession>
<protein>
    <recommendedName>
        <fullName evidence="1">Superoxide dismutase copper/zinc binding domain-containing protein</fullName>
    </recommendedName>
</protein>
<dbReference type="PANTHER" id="PTHR10003">
    <property type="entry name" value="SUPEROXIDE DISMUTASE CU-ZN -RELATED"/>
    <property type="match status" value="1"/>
</dbReference>